<evidence type="ECO:0000313" key="3">
    <source>
        <dbReference type="Proteomes" id="UP000254651"/>
    </source>
</evidence>
<evidence type="ECO:0000313" key="2">
    <source>
        <dbReference type="EMBL" id="STZ76046.1"/>
    </source>
</evidence>
<feature type="signal peptide" evidence="1">
    <location>
        <begin position="1"/>
        <end position="19"/>
    </location>
</feature>
<dbReference type="EMBL" id="UGQS01000001">
    <property type="protein sequence ID" value="STZ76046.1"/>
    <property type="molecule type" value="Genomic_DNA"/>
</dbReference>
<protein>
    <submittedName>
        <fullName evidence="2">Putative lipoprotein</fullName>
    </submittedName>
</protein>
<dbReference type="AlphaFoldDB" id="A0A378UFD7"/>
<keyword evidence="2" id="KW-0449">Lipoprotein</keyword>
<keyword evidence="1" id="KW-0732">Signal</keyword>
<dbReference type="PIRSF" id="PIRSF020555">
    <property type="entry name" value="UCP020555"/>
    <property type="match status" value="1"/>
</dbReference>
<name>A0A378UFD7_BERDE</name>
<accession>A0A378UFD7</accession>
<dbReference type="RefSeq" id="WP_066077838.1">
    <property type="nucleotide sequence ID" value="NZ_CP181246.1"/>
</dbReference>
<gene>
    <name evidence="2" type="ORF">NCTC10295_00802</name>
</gene>
<dbReference type="PROSITE" id="PS51257">
    <property type="entry name" value="PROKAR_LIPOPROTEIN"/>
    <property type="match status" value="1"/>
</dbReference>
<sequence length="122" mass="13512">MKNTLTAYALPLAAALLLAACGSAPKSMYYWKNYNDTVYQHLKNDDGSLGKQISKMEKYFNEANLKQQAVAPGAHAHMGLLMVAAGQPEAAYTQFEAEKNLFPESSIFMDFLMKNKAKKGKK</sequence>
<dbReference type="Proteomes" id="UP000254651">
    <property type="component" value="Unassembled WGS sequence"/>
</dbReference>
<feature type="chain" id="PRO_5016888034" evidence="1">
    <location>
        <begin position="20"/>
        <end position="122"/>
    </location>
</feature>
<proteinExistence type="predicted"/>
<dbReference type="InterPro" id="IPR014508">
    <property type="entry name" value="UCP020555_TPR-like"/>
</dbReference>
<keyword evidence="3" id="KW-1185">Reference proteome</keyword>
<reference evidence="2 3" key="1">
    <citation type="submission" date="2018-06" db="EMBL/GenBank/DDBJ databases">
        <authorList>
            <consortium name="Pathogen Informatics"/>
            <person name="Doyle S."/>
        </authorList>
    </citation>
    <scope>NUCLEOTIDE SEQUENCE [LARGE SCALE GENOMIC DNA]</scope>
    <source>
        <strain evidence="2 3">NCTC10295</strain>
    </source>
</reference>
<dbReference type="Pfam" id="PF16068">
    <property type="entry name" value="DUF4810"/>
    <property type="match status" value="1"/>
</dbReference>
<organism evidence="2 3">
    <name type="scientific">Bergeriella denitrificans</name>
    <name type="common">Neisseria denitrificans</name>
    <dbReference type="NCBI Taxonomy" id="494"/>
    <lineage>
        <taxon>Bacteria</taxon>
        <taxon>Pseudomonadati</taxon>
        <taxon>Pseudomonadota</taxon>
        <taxon>Betaproteobacteria</taxon>
        <taxon>Neisseriales</taxon>
        <taxon>Neisseriaceae</taxon>
        <taxon>Bergeriella</taxon>
    </lineage>
</organism>
<evidence type="ECO:0000256" key="1">
    <source>
        <dbReference type="SAM" id="SignalP"/>
    </source>
</evidence>